<dbReference type="Gene3D" id="3.30.160.60">
    <property type="entry name" value="Classic Zinc Finger"/>
    <property type="match status" value="4"/>
</dbReference>
<dbReference type="FunFam" id="3.30.160.60:FF:000446">
    <property type="entry name" value="Zinc finger protein"/>
    <property type="match status" value="1"/>
</dbReference>
<dbReference type="FunFam" id="3.30.160.60:FF:000100">
    <property type="entry name" value="Zinc finger 45-like"/>
    <property type="match status" value="1"/>
</dbReference>
<keyword evidence="1" id="KW-0479">Metal-binding</keyword>
<name>A0A7R9HVD2_9NEOP</name>
<reference evidence="7" key="1">
    <citation type="submission" date="2020-11" db="EMBL/GenBank/DDBJ databases">
        <authorList>
            <person name="Tran Van P."/>
        </authorList>
    </citation>
    <scope>NUCLEOTIDE SEQUENCE</scope>
</reference>
<organism evidence="7">
    <name type="scientific">Timema bartmani</name>
    <dbReference type="NCBI Taxonomy" id="61472"/>
    <lineage>
        <taxon>Eukaryota</taxon>
        <taxon>Metazoa</taxon>
        <taxon>Ecdysozoa</taxon>
        <taxon>Arthropoda</taxon>
        <taxon>Hexapoda</taxon>
        <taxon>Insecta</taxon>
        <taxon>Pterygota</taxon>
        <taxon>Neoptera</taxon>
        <taxon>Polyneoptera</taxon>
        <taxon>Phasmatodea</taxon>
        <taxon>Timematodea</taxon>
        <taxon>Timematoidea</taxon>
        <taxon>Timematidae</taxon>
        <taxon>Timema</taxon>
    </lineage>
</organism>
<evidence type="ECO:0000256" key="1">
    <source>
        <dbReference type="ARBA" id="ARBA00022723"/>
    </source>
</evidence>
<keyword evidence="4" id="KW-0862">Zinc</keyword>
<dbReference type="PROSITE" id="PS50157">
    <property type="entry name" value="ZINC_FINGER_C2H2_2"/>
    <property type="match status" value="4"/>
</dbReference>
<evidence type="ECO:0000256" key="2">
    <source>
        <dbReference type="ARBA" id="ARBA00022737"/>
    </source>
</evidence>
<dbReference type="FunFam" id="3.30.160.60:FF:000065">
    <property type="entry name" value="B-cell CLL/lymphoma 6, member B"/>
    <property type="match status" value="1"/>
</dbReference>
<sequence length="780" mass="87273">MNKFSLVVQIVYLMNEVEGIVEEMGEDSLLSYQLDNGTHILIHRSNTPTSEDWPLGSIGKSSTLPLLFLENGQIAFQNGNGEICGSAVFKYGIVNKPGVGNLLTLEGRMSPRGLPIRPHTSDTVIDDLTNAPSINLKGQVIKLENFVETVTTVTYKCRRCPYLTMNTNELMQHLKNGQCQVMTGPAKVSKDNLSLEPKLPHDITTVRPTTDEKDARMDAAQIITDQLDSTHTEDDISTLLFLCGQCSQGFSNLETCKKHMIKDHNLTLEDDSLHKENSVGNFQHSSEAQTQIVPKSKSRGDLVKRKNARNSLATERKVRCGVRSCVYKFTSEKMCAFHMNCHATDENTSKDFQCVSCSERFDRWHTCALHLWHEHQMDVDLLTCTLCNKYRTVTAVKLANHMKIHGELRGYQCSKCGKAFKQASQLRNHSTMHMDRKMAVVPRCTLKQRSPWVNRYFYVYDSMLNSFMVGESGVWADVAHMTHSPSFLHPSPPLNVYGGHMVQGLTFAMDWTTDDGETGVQSQSVVLRYATQRCNICSKTYADSKCLKKHIQAVHSKLRPYVCQVCGHASSRKAMLQMHLRQHTGEKPYSCPHCEYRTGDHNSLRRHIMRHSGQRQYRCLHCPFTSIQSNAYKNHLRSRHAGLSGLFVCTQCPFETISEDIFLLHVSDHKNGIIPAANGISQGNVAAAHLIYRCFNPNTLGGTTMKANLTGNSTSEDGSTQTITIQIPAQSDADLDDDDDTSHCFLALPQSEDDEAVGVDTGGITIPAEQTENMRTNTIS</sequence>
<keyword evidence="2" id="KW-0677">Repeat</keyword>
<evidence type="ECO:0000256" key="4">
    <source>
        <dbReference type="ARBA" id="ARBA00022833"/>
    </source>
</evidence>
<dbReference type="AlphaFoldDB" id="A0A7R9HVD2"/>
<dbReference type="InterPro" id="IPR036236">
    <property type="entry name" value="Znf_C2H2_sf"/>
</dbReference>
<dbReference type="GO" id="GO:0008270">
    <property type="term" value="F:zinc ion binding"/>
    <property type="evidence" value="ECO:0007669"/>
    <property type="project" value="UniProtKB-KW"/>
</dbReference>
<dbReference type="SUPFAM" id="SSF57667">
    <property type="entry name" value="beta-beta-alpha zinc fingers"/>
    <property type="match status" value="4"/>
</dbReference>
<protein>
    <recommendedName>
        <fullName evidence="6">C2H2-type domain-containing protein</fullName>
    </recommendedName>
</protein>
<dbReference type="EMBL" id="OD564267">
    <property type="protein sequence ID" value="CAD7437385.1"/>
    <property type="molecule type" value="Genomic_DNA"/>
</dbReference>
<gene>
    <name evidence="7" type="ORF">TBIB3V08_LOCUS2</name>
</gene>
<dbReference type="InterPro" id="IPR050688">
    <property type="entry name" value="Zinc_finger/UBP_domain"/>
</dbReference>
<evidence type="ECO:0000256" key="5">
    <source>
        <dbReference type="PROSITE-ProRule" id="PRU00042"/>
    </source>
</evidence>
<feature type="domain" description="C2H2-type" evidence="6">
    <location>
        <begin position="411"/>
        <end position="438"/>
    </location>
</feature>
<dbReference type="GO" id="GO:0045944">
    <property type="term" value="P:positive regulation of transcription by RNA polymerase II"/>
    <property type="evidence" value="ECO:0007669"/>
    <property type="project" value="TreeGrafter"/>
</dbReference>
<keyword evidence="3 5" id="KW-0863">Zinc-finger</keyword>
<proteinExistence type="predicted"/>
<evidence type="ECO:0000259" key="6">
    <source>
        <dbReference type="PROSITE" id="PS50157"/>
    </source>
</evidence>
<dbReference type="SMART" id="SM00355">
    <property type="entry name" value="ZnF_C2H2"/>
    <property type="match status" value="11"/>
</dbReference>
<dbReference type="Pfam" id="PF00096">
    <property type="entry name" value="zf-C2H2"/>
    <property type="match status" value="3"/>
</dbReference>
<dbReference type="PANTHER" id="PTHR24403">
    <property type="entry name" value="ZINC FINGER PROTEIN"/>
    <property type="match status" value="1"/>
</dbReference>
<feature type="domain" description="C2H2-type" evidence="6">
    <location>
        <begin position="561"/>
        <end position="588"/>
    </location>
</feature>
<evidence type="ECO:0000256" key="3">
    <source>
        <dbReference type="ARBA" id="ARBA00022771"/>
    </source>
</evidence>
<dbReference type="InterPro" id="IPR013087">
    <property type="entry name" value="Znf_C2H2_type"/>
</dbReference>
<dbReference type="GO" id="GO:0005634">
    <property type="term" value="C:nucleus"/>
    <property type="evidence" value="ECO:0007669"/>
    <property type="project" value="UniProtKB-ARBA"/>
</dbReference>
<dbReference type="PROSITE" id="PS00028">
    <property type="entry name" value="ZINC_FINGER_C2H2_1"/>
    <property type="match status" value="4"/>
</dbReference>
<accession>A0A7R9HVD2</accession>
<feature type="domain" description="C2H2-type" evidence="6">
    <location>
        <begin position="589"/>
        <end position="616"/>
    </location>
</feature>
<feature type="domain" description="C2H2-type" evidence="6">
    <location>
        <begin position="532"/>
        <end position="560"/>
    </location>
</feature>
<evidence type="ECO:0000313" key="7">
    <source>
        <dbReference type="EMBL" id="CAD7437385.1"/>
    </source>
</evidence>
<dbReference type="PANTHER" id="PTHR24403:SF107">
    <property type="entry name" value="ZINC FINGER PROTEIN 521"/>
    <property type="match status" value="1"/>
</dbReference>